<dbReference type="Proteomes" id="UP000598488">
    <property type="component" value="Unassembled WGS sequence"/>
</dbReference>
<dbReference type="EMBL" id="JAEMUH010000016">
    <property type="protein sequence ID" value="MBJ7552203.1"/>
    <property type="molecule type" value="Genomic_DNA"/>
</dbReference>
<reference evidence="3 4" key="1">
    <citation type="submission" date="2020-12" db="EMBL/GenBank/DDBJ databases">
        <title>Comparative genome analysis of fungal antagonists Marinomonas ostreistagni 398 and M. spartinae 468.</title>
        <authorList>
            <person name="Fields J.L."/>
            <person name="Mavrodi O.V."/>
            <person name="Biber P.D."/>
            <person name="Indest K.J."/>
            <person name="Mavrodi D.V."/>
        </authorList>
    </citation>
    <scope>NUCLEOTIDE SEQUENCE [LARGE SCALE GENOMIC DNA]</scope>
    <source>
        <strain evidence="3 4">USM7</strain>
    </source>
</reference>
<comment type="caution">
    <text evidence="3">The sequence shown here is derived from an EMBL/GenBank/DDBJ whole genome shotgun (WGS) entry which is preliminary data.</text>
</comment>
<keyword evidence="2" id="KW-0732">Signal</keyword>
<dbReference type="RefSeq" id="WP_199463778.1">
    <property type="nucleotide sequence ID" value="NZ_JAEMUH010000016.1"/>
</dbReference>
<protein>
    <submittedName>
        <fullName evidence="3">DUF2057 family protein</fullName>
    </submittedName>
</protein>
<dbReference type="PANTHER" id="PTHR38108">
    <property type="entry name" value="UPF0319 PROTEIN YCCT"/>
    <property type="match status" value="1"/>
</dbReference>
<evidence type="ECO:0000313" key="4">
    <source>
        <dbReference type="Proteomes" id="UP000598488"/>
    </source>
</evidence>
<gene>
    <name evidence="3" type="ORF">JHD44_16045</name>
</gene>
<evidence type="ECO:0000313" key="3">
    <source>
        <dbReference type="EMBL" id="MBJ7552203.1"/>
    </source>
</evidence>
<keyword evidence="4" id="KW-1185">Reference proteome</keyword>
<accession>A0ABS0ZG96</accession>
<name>A0ABS0ZG96_9GAMM</name>
<evidence type="ECO:0000256" key="1">
    <source>
        <dbReference type="ARBA" id="ARBA00008490"/>
    </source>
</evidence>
<proteinExistence type="inferred from homology"/>
<comment type="similarity">
    <text evidence="1">Belongs to the UPF0319 family.</text>
</comment>
<dbReference type="PANTHER" id="PTHR38108:SF1">
    <property type="entry name" value="UPF0319 PROTEIN YCCT"/>
    <property type="match status" value="1"/>
</dbReference>
<organism evidence="3 4">
    <name type="scientific">Marinomonas ostreistagni</name>
    <dbReference type="NCBI Taxonomy" id="359209"/>
    <lineage>
        <taxon>Bacteria</taxon>
        <taxon>Pseudomonadati</taxon>
        <taxon>Pseudomonadota</taxon>
        <taxon>Gammaproteobacteria</taxon>
        <taxon>Oceanospirillales</taxon>
        <taxon>Oceanospirillaceae</taxon>
        <taxon>Marinomonas</taxon>
    </lineage>
</organism>
<dbReference type="InterPro" id="IPR018635">
    <property type="entry name" value="UPF0319"/>
</dbReference>
<evidence type="ECO:0000256" key="2">
    <source>
        <dbReference type="ARBA" id="ARBA00022729"/>
    </source>
</evidence>
<sequence length="195" mass="22423">MSRLKWIIGGLLISIIPLSHAGSLYIVKEIELLAVDGTVLRSLNTAPRDLRSGAHQVVFRYKNRVRDGGAELEYKTLPYLMEFTTLANDEVTILAPDLFTKSQAELYFKNRKVWRVQFNKGVIKTFKYHPLSERAVPNEAIQPLLDQYNQSQGSEFVAQLTEESTNNDLLKSIQLLYLQANEVQREQIKDWIIKQ</sequence>
<dbReference type="Pfam" id="PF09829">
    <property type="entry name" value="DUF2057"/>
    <property type="match status" value="1"/>
</dbReference>